<name>A0AA40FSR3_9HYME</name>
<organism evidence="2 3">
    <name type="scientific">Melipona bicolor</name>
    <dbReference type="NCBI Taxonomy" id="60889"/>
    <lineage>
        <taxon>Eukaryota</taxon>
        <taxon>Metazoa</taxon>
        <taxon>Ecdysozoa</taxon>
        <taxon>Arthropoda</taxon>
        <taxon>Hexapoda</taxon>
        <taxon>Insecta</taxon>
        <taxon>Pterygota</taxon>
        <taxon>Neoptera</taxon>
        <taxon>Endopterygota</taxon>
        <taxon>Hymenoptera</taxon>
        <taxon>Apocrita</taxon>
        <taxon>Aculeata</taxon>
        <taxon>Apoidea</taxon>
        <taxon>Anthophila</taxon>
        <taxon>Apidae</taxon>
        <taxon>Melipona</taxon>
    </lineage>
</organism>
<comment type="caution">
    <text evidence="2">The sequence shown here is derived from an EMBL/GenBank/DDBJ whole genome shotgun (WGS) entry which is preliminary data.</text>
</comment>
<dbReference type="Proteomes" id="UP001177670">
    <property type="component" value="Unassembled WGS sequence"/>
</dbReference>
<evidence type="ECO:0000256" key="1">
    <source>
        <dbReference type="SAM" id="MobiDB-lite"/>
    </source>
</evidence>
<dbReference type="CDD" id="cd21853">
    <property type="entry name" value="KNL1_NTD"/>
    <property type="match status" value="1"/>
</dbReference>
<feature type="region of interest" description="Disordered" evidence="1">
    <location>
        <begin position="1"/>
        <end position="42"/>
    </location>
</feature>
<protein>
    <recommendedName>
        <fullName evidence="4">Protein PF14_0175-like</fullName>
    </recommendedName>
</protein>
<accession>A0AA40FSR3</accession>
<evidence type="ECO:0000313" key="3">
    <source>
        <dbReference type="Proteomes" id="UP001177670"/>
    </source>
</evidence>
<feature type="compositionally biased region" description="Polar residues" evidence="1">
    <location>
        <begin position="25"/>
        <end position="42"/>
    </location>
</feature>
<evidence type="ECO:0000313" key="2">
    <source>
        <dbReference type="EMBL" id="KAK1124362.1"/>
    </source>
</evidence>
<reference evidence="2" key="1">
    <citation type="submission" date="2021-10" db="EMBL/GenBank/DDBJ databases">
        <title>Melipona bicolor Genome sequencing and assembly.</title>
        <authorList>
            <person name="Araujo N.S."/>
            <person name="Arias M.C."/>
        </authorList>
    </citation>
    <scope>NUCLEOTIDE SEQUENCE</scope>
    <source>
        <strain evidence="2">USP_2M_L1-L4_2017</strain>
        <tissue evidence="2">Whole body</tissue>
    </source>
</reference>
<keyword evidence="3" id="KW-1185">Reference proteome</keyword>
<evidence type="ECO:0008006" key="4">
    <source>
        <dbReference type="Google" id="ProtNLM"/>
    </source>
</evidence>
<sequence length="1389" mass="157891">MIPSKSTTNNSRRSSILKPPKSRHPLQNLNFSSSSENSPVTTTKIKRRVSFAEKKHVKEFCNSLEQGTVWNNTYEENDLSNLKIPCSPNQKECEIESIFKKNIFDNHENDAQSDYNKVMEENINITENSSRVVNIIKNVNCQDEMLMTEPLITLHNAVVQGNKSISLTNLQLENANHISKNITPYEDCNKKLNKKMSMLSDHNDLNIKSVKDTCVDLTKVVCNNICSNVNYIKDTVTEAVPENIPMELTQIILPSVNTQNMSMELTVPLLSVINDNINDAKMTTCENDRTKNFHNKSMCNLQSNSNYCVSCSDNDNKTTFFNDVPMDITKTVCKCEYNIAKHDEKTKLLNTSMEITSVVPANTRTKICTKDVTDSNNPENGIKLSQCEYNIAKHDEKTKLLNTSMEITSVVSANTRTKICTKDVSDPNNPENGIKLSQCEYNIAKHDEKTKLLNTSMEITSVVSANTRTKICTKDVSDPNNPENGIKLSQCEYNIAKHDEKTKLLNTSMEITSVVSANTRTKICTKDVTDPNNPENGIKLSQCEYNIAKHDEKTKLLNTSMEITSVVPANIHTKICTKDVTDPNNPENSIKLSQCEYNIAKQDKKTKLLNTSMEITSVVPTNTRTKIHREDTTNLNRTDNNIKKLRIDPFYETLANLSRTRLYSSESVEFDFTDVTTSPKIRASEHQNNLQTTIQNTPYTQSNSTSIFDSCNSHISSNKTITFHNNSTFTNILSLDVRNNNGKARVTDCETNINENKAIVTTQSQTEINSDTDSIKIRQSVLSDNFQNRDLADFTTCTDNVLKDITTTIAIPCTLNSETVSDEEKLPDKENNFSKGVENDVLDKCSLIKVQSSVNVTSSMVLHESVQQDIFVSDLRKNNTVNSKLNKDKDKHAQTIISHPRRTYTIQSLDSNHTFIISNKGNTNVSQINDNNFDINNQGNNVLNSEKCLQKNENYNEECPINKSDIIFNENTEMLESIKTPTFYCLDDLSDTDQSLNINCNQGINCFSKNKNDKHEDASNLNYYQANVLDENVRKSCTFLIKCASSNSKFDQVQADEIQKLELLGMRNTNTKSQIIKCSSPIINDTEKLSQTFNVEENIQDLCLNNSNFENQNIQCLSNVRAICENTLKVNDDGKSVDINGMEINKESYTNERLEQSLKTHICIEGNVAIELNLFSSLMNELKDYTKSDEIIWEIYHENIEKNMFIAGFISCSLLVVIFIRDLCDVTNDEFIKEIKLISRLADDADILINIVHRIILEKLDVKKLLDLYKNREDILLMLDFISKEVKLAMDFMFELKCLNDLNLMEITRDRISFISQTRTGNIILEITVDIKPFDKIESRNISIHCLMGSVREEDVKKLIMNIKRDHKFLRKYINDVKDYIHLVEESVT</sequence>
<proteinExistence type="predicted"/>
<feature type="compositionally biased region" description="Low complexity" evidence="1">
    <location>
        <begin position="1"/>
        <end position="14"/>
    </location>
</feature>
<dbReference type="EMBL" id="JAHYIQ010000018">
    <property type="protein sequence ID" value="KAK1124362.1"/>
    <property type="molecule type" value="Genomic_DNA"/>
</dbReference>
<gene>
    <name evidence="2" type="ORF">K0M31_006729</name>
</gene>